<comment type="caution">
    <text evidence="1">The sequence shown here is derived from an EMBL/GenBank/DDBJ whole genome shotgun (WGS) entry which is preliminary data.</text>
</comment>
<name>A0A178T5H5_9BACL</name>
<evidence type="ECO:0000313" key="1">
    <source>
        <dbReference type="EMBL" id="OAO76585.1"/>
    </source>
</evidence>
<reference evidence="1 2" key="1">
    <citation type="submission" date="2016-03" db="EMBL/GenBank/DDBJ databases">
        <title>Spore heat resistance.</title>
        <authorList>
            <person name="Boekhorst J."/>
            <person name="Berendsen E.M."/>
            <person name="Wells-Bennik M.H."/>
            <person name="Kuipers O.P."/>
        </authorList>
    </citation>
    <scope>NUCLEOTIDE SEQUENCE [LARGE SCALE GENOMIC DNA]</scope>
    <source>
        <strain evidence="1 2">AF16</strain>
    </source>
</reference>
<protein>
    <recommendedName>
        <fullName evidence="3">YueH-like protein</fullName>
    </recommendedName>
</protein>
<evidence type="ECO:0000313" key="2">
    <source>
        <dbReference type="Proteomes" id="UP000078336"/>
    </source>
</evidence>
<keyword evidence="2" id="KW-1185">Reference proteome</keyword>
<dbReference type="Proteomes" id="UP000078336">
    <property type="component" value="Unassembled WGS sequence"/>
</dbReference>
<proteinExistence type="predicted"/>
<sequence>MGRKTVGKWSVYEKNVLNNGKILCYHDKKWKGMSNMKIRKTIINEQSSQQNVYIYENKKEQYIVVAIPYLEWSMQVTYDDLANIESRLHHSLRRVLDEQYVRSLAVKLAQWMREM</sequence>
<evidence type="ECO:0008006" key="3">
    <source>
        <dbReference type="Google" id="ProtNLM"/>
    </source>
</evidence>
<organism evidence="1 2">
    <name type="scientific">Anoxybacillus flavithermus</name>
    <dbReference type="NCBI Taxonomy" id="33934"/>
    <lineage>
        <taxon>Bacteria</taxon>
        <taxon>Bacillati</taxon>
        <taxon>Bacillota</taxon>
        <taxon>Bacilli</taxon>
        <taxon>Bacillales</taxon>
        <taxon>Anoxybacillaceae</taxon>
        <taxon>Anoxybacillus</taxon>
    </lineage>
</organism>
<dbReference type="PATRIC" id="fig|33934.7.peg.2844"/>
<accession>A0A178T5H5</accession>
<gene>
    <name evidence="1" type="ORF">TAF16_2461</name>
</gene>
<dbReference type="AlphaFoldDB" id="A0A178T5H5"/>
<dbReference type="EMBL" id="LUCQ01000154">
    <property type="protein sequence ID" value="OAO76585.1"/>
    <property type="molecule type" value="Genomic_DNA"/>
</dbReference>
<dbReference type="Pfam" id="PF14166">
    <property type="entry name" value="YueH"/>
    <property type="match status" value="1"/>
</dbReference>
<dbReference type="InterPro" id="IPR020260">
    <property type="entry name" value="Uncharacterised_YueH"/>
</dbReference>